<sequence length="110" mass="12704">MGDQVAKKISPDDVKEGEDKAKFKYAYHANNMEEPVFLHQGSVLKRTLPEFVIYQEIYETNKIYMRGVTAIEPEWLTTYVPSLCNLSEPLLNPEPRFNPMTGENSLFFLT</sequence>
<dbReference type="Pfam" id="PF07717">
    <property type="entry name" value="OB_NTP_bind"/>
    <property type="match status" value="1"/>
</dbReference>
<evidence type="ECO:0000259" key="1">
    <source>
        <dbReference type="Pfam" id="PF07717"/>
    </source>
</evidence>
<feature type="domain" description="DEAD-box helicase OB fold" evidence="1">
    <location>
        <begin position="3"/>
        <end position="82"/>
    </location>
</feature>
<protein>
    <recommendedName>
        <fullName evidence="1">DEAD-box helicase OB fold domain-containing protein</fullName>
    </recommendedName>
</protein>
<name>A0AAV8YSK4_9CUCU</name>
<dbReference type="InterPro" id="IPR011709">
    <property type="entry name" value="DEAD-box_helicase_OB_fold"/>
</dbReference>
<dbReference type="EMBL" id="JANEYF010001958">
    <property type="protein sequence ID" value="KAJ8953640.1"/>
    <property type="molecule type" value="Genomic_DNA"/>
</dbReference>
<gene>
    <name evidence="2" type="ORF">NQ314_007247</name>
</gene>
<organism evidence="2 3">
    <name type="scientific">Rhamnusium bicolor</name>
    <dbReference type="NCBI Taxonomy" id="1586634"/>
    <lineage>
        <taxon>Eukaryota</taxon>
        <taxon>Metazoa</taxon>
        <taxon>Ecdysozoa</taxon>
        <taxon>Arthropoda</taxon>
        <taxon>Hexapoda</taxon>
        <taxon>Insecta</taxon>
        <taxon>Pterygota</taxon>
        <taxon>Neoptera</taxon>
        <taxon>Endopterygota</taxon>
        <taxon>Coleoptera</taxon>
        <taxon>Polyphaga</taxon>
        <taxon>Cucujiformia</taxon>
        <taxon>Chrysomeloidea</taxon>
        <taxon>Cerambycidae</taxon>
        <taxon>Lepturinae</taxon>
        <taxon>Rhagiini</taxon>
        <taxon>Rhamnusium</taxon>
    </lineage>
</organism>
<evidence type="ECO:0000313" key="2">
    <source>
        <dbReference type="EMBL" id="KAJ8953640.1"/>
    </source>
</evidence>
<reference evidence="2" key="1">
    <citation type="journal article" date="2023" name="Insect Mol. Biol.">
        <title>Genome sequencing provides insights into the evolution of gene families encoding plant cell wall-degrading enzymes in longhorned beetles.</title>
        <authorList>
            <person name="Shin N.R."/>
            <person name="Okamura Y."/>
            <person name="Kirsch R."/>
            <person name="Pauchet Y."/>
        </authorList>
    </citation>
    <scope>NUCLEOTIDE SEQUENCE</scope>
    <source>
        <strain evidence="2">RBIC_L_NR</strain>
    </source>
</reference>
<accession>A0AAV8YSK4</accession>
<proteinExistence type="predicted"/>
<evidence type="ECO:0000313" key="3">
    <source>
        <dbReference type="Proteomes" id="UP001162156"/>
    </source>
</evidence>
<keyword evidence="3" id="KW-1185">Reference proteome</keyword>
<dbReference type="AlphaFoldDB" id="A0AAV8YSK4"/>
<dbReference type="Proteomes" id="UP001162156">
    <property type="component" value="Unassembled WGS sequence"/>
</dbReference>
<comment type="caution">
    <text evidence="2">The sequence shown here is derived from an EMBL/GenBank/DDBJ whole genome shotgun (WGS) entry which is preliminary data.</text>
</comment>